<dbReference type="InterPro" id="IPR011047">
    <property type="entry name" value="Quinoprotein_ADH-like_sf"/>
</dbReference>
<feature type="compositionally biased region" description="Pro residues" evidence="1">
    <location>
        <begin position="67"/>
        <end position="85"/>
    </location>
</feature>
<dbReference type="EMBL" id="SJPQ01000001">
    <property type="protein sequence ID" value="TWT90020.1"/>
    <property type="molecule type" value="Genomic_DNA"/>
</dbReference>
<dbReference type="InterPro" id="IPR011990">
    <property type="entry name" value="TPR-like_helical_dom_sf"/>
</dbReference>
<dbReference type="OrthoDB" id="226874at2"/>
<name>A0A5C5ZRV0_9BACT</name>
<evidence type="ECO:0000256" key="1">
    <source>
        <dbReference type="SAM" id="MobiDB-lite"/>
    </source>
</evidence>
<dbReference type="SUPFAM" id="SSF50969">
    <property type="entry name" value="YVTN repeat-like/Quinoprotein amine dehydrogenase"/>
    <property type="match status" value="1"/>
</dbReference>
<organism evidence="4 5">
    <name type="scientific">Pseudobythopirellula maris</name>
    <dbReference type="NCBI Taxonomy" id="2527991"/>
    <lineage>
        <taxon>Bacteria</taxon>
        <taxon>Pseudomonadati</taxon>
        <taxon>Planctomycetota</taxon>
        <taxon>Planctomycetia</taxon>
        <taxon>Pirellulales</taxon>
        <taxon>Lacipirellulaceae</taxon>
        <taxon>Pseudobythopirellula</taxon>
    </lineage>
</organism>
<evidence type="ECO:0000256" key="2">
    <source>
        <dbReference type="SAM" id="Phobius"/>
    </source>
</evidence>
<gene>
    <name evidence="4" type="ORF">Mal64_04030</name>
</gene>
<feature type="transmembrane region" description="Helical" evidence="2">
    <location>
        <begin position="154"/>
        <end position="176"/>
    </location>
</feature>
<keyword evidence="2" id="KW-1133">Transmembrane helix</keyword>
<accession>A0A5C5ZRV0</accession>
<dbReference type="RefSeq" id="WP_146396288.1">
    <property type="nucleotide sequence ID" value="NZ_SJPQ01000001.1"/>
</dbReference>
<dbReference type="PANTHER" id="PTHR34512:SF30">
    <property type="entry name" value="OUTER MEMBRANE PROTEIN ASSEMBLY FACTOR BAMB"/>
    <property type="match status" value="1"/>
</dbReference>
<sequence length="1112" mass="116730">MTAEDFIQILDRQEPLSDALRQSLLRTVASSPRPVSPFELGRLLVKKGYLDSDRVNQALATLEEEASPPPPPTPPPAAPLGPPPSSSKTLDAFVERPESSDIHDESIVFDESQRKELESSLSQTSSGSVVSQVESQARRKTLKKPKGNEFDSPLMLLGGGALVLLVLGGAVMAYLLGRESGDKLLLDATTQFESGAYSQAIAQYERFVEKHVSHHAIGEARVRLFLARLRQAVEVNNDPASALQIAQSSLPEVEDIEEFGEARPELAALLPDIALKLTEIAERVSDEATSALDAGDAGEAPGAGATDSAVELATEAIALASNTKYVPKSLRDERDYQAARETLQRIARRREAQVELAAAIGAMREAIAAGDPATAYSRYDALLRSRPELAESAPLEKALMAAAEAERGVVNYEAISKPAETLEAASPVVAAAAAANQRVKGVSRDTGVYAIRVKGIAYGVNVADGALLWRRPVGATASGWRSVAVDDDLLMLDTRSDELLRVNARSGELRWRQSVDVGATTPVVLGERVLVATASGSMLVIDAAQGALVGRVTFAQPIRLPPAVSRDGDRVYLVGEHSIVYTLAADSFECLGAYYLGHETGAITAPPAVTLHNHVAVAVNDGLETSRAMLLGVGSDGVIERLLDAERMEGLVRTAPLIAGRLLTYVTNKGEIRVYEIGPANEPSPLKPLAGRNATANASVKRRNVIRAGSALWISSDRLVKCVPSLSSSQLNVQQIEEPFAGDEFLGEMQVHRSTLIHARRRRGSDSVTVAASEVESGAVVWETDLAAPPAGEPRADSPAGAMLPLSEGRPLTLGKPLPLGPHDSSRYDAAITLANGAMVFTKVGSDRITTVTFDASGPRSTRHTLDDALACRPIAAGDAWLASFELGQICLLDESGMPVAAPFQAPAEPGVPAAWLGAQQAGPDRPEFVVPQATGVVRLLRLNDGPARGLVELASVDLEARVVSDAAVAGASVAVVLEGGRLARLALAGLQSEGVVDVGPVVWGPYAIGERFVVGAAEGDLVAIAASGPLAVEWRTPAPSGRPVGAPALDDRGRMLVATDRGEIGLYSAATGEAAGASITLGQSLASGPVSRGDSWLLAAQDGSMLSVVAP</sequence>
<feature type="domain" description="Pyrrolo-quinoline quinone repeat" evidence="3">
    <location>
        <begin position="455"/>
        <end position="586"/>
    </location>
</feature>
<evidence type="ECO:0000259" key="3">
    <source>
        <dbReference type="Pfam" id="PF13360"/>
    </source>
</evidence>
<dbReference type="InterPro" id="IPR011044">
    <property type="entry name" value="Quino_amine_DH_bsu"/>
</dbReference>
<dbReference type="Gene3D" id="2.130.10.10">
    <property type="entry name" value="YVTN repeat-like/Quinoprotein amine dehydrogenase"/>
    <property type="match status" value="2"/>
</dbReference>
<dbReference type="PANTHER" id="PTHR34512">
    <property type="entry name" value="CELL SURFACE PROTEIN"/>
    <property type="match status" value="1"/>
</dbReference>
<dbReference type="Gene3D" id="1.25.40.10">
    <property type="entry name" value="Tetratricopeptide repeat domain"/>
    <property type="match status" value="1"/>
</dbReference>
<reference evidence="4 5" key="1">
    <citation type="submission" date="2019-02" db="EMBL/GenBank/DDBJ databases">
        <title>Deep-cultivation of Planctomycetes and their phenomic and genomic characterization uncovers novel biology.</title>
        <authorList>
            <person name="Wiegand S."/>
            <person name="Jogler M."/>
            <person name="Boedeker C."/>
            <person name="Pinto D."/>
            <person name="Vollmers J."/>
            <person name="Rivas-Marin E."/>
            <person name="Kohn T."/>
            <person name="Peeters S.H."/>
            <person name="Heuer A."/>
            <person name="Rast P."/>
            <person name="Oberbeckmann S."/>
            <person name="Bunk B."/>
            <person name="Jeske O."/>
            <person name="Meyerdierks A."/>
            <person name="Storesund J.E."/>
            <person name="Kallscheuer N."/>
            <person name="Luecker S."/>
            <person name="Lage O.M."/>
            <person name="Pohl T."/>
            <person name="Merkel B.J."/>
            <person name="Hornburger P."/>
            <person name="Mueller R.-W."/>
            <person name="Bruemmer F."/>
            <person name="Labrenz M."/>
            <person name="Spormann A.M."/>
            <person name="Op Den Camp H."/>
            <person name="Overmann J."/>
            <person name="Amann R."/>
            <person name="Jetten M.S.M."/>
            <person name="Mascher T."/>
            <person name="Medema M.H."/>
            <person name="Devos D.P."/>
            <person name="Kaster A.-K."/>
            <person name="Ovreas L."/>
            <person name="Rohde M."/>
            <person name="Galperin M.Y."/>
            <person name="Jogler C."/>
        </authorList>
    </citation>
    <scope>NUCLEOTIDE SEQUENCE [LARGE SCALE GENOMIC DNA]</scope>
    <source>
        <strain evidence="4 5">Mal64</strain>
    </source>
</reference>
<dbReference type="InterPro" id="IPR015943">
    <property type="entry name" value="WD40/YVTN_repeat-like_dom_sf"/>
</dbReference>
<keyword evidence="5" id="KW-1185">Reference proteome</keyword>
<dbReference type="SUPFAM" id="SSF50998">
    <property type="entry name" value="Quinoprotein alcohol dehydrogenase-like"/>
    <property type="match status" value="1"/>
</dbReference>
<evidence type="ECO:0000313" key="4">
    <source>
        <dbReference type="EMBL" id="TWT90020.1"/>
    </source>
</evidence>
<dbReference type="InterPro" id="IPR002372">
    <property type="entry name" value="PQQ_rpt_dom"/>
</dbReference>
<dbReference type="Pfam" id="PF13360">
    <property type="entry name" value="PQQ_2"/>
    <property type="match status" value="1"/>
</dbReference>
<dbReference type="Proteomes" id="UP000315440">
    <property type="component" value="Unassembled WGS sequence"/>
</dbReference>
<proteinExistence type="predicted"/>
<evidence type="ECO:0000313" key="5">
    <source>
        <dbReference type="Proteomes" id="UP000315440"/>
    </source>
</evidence>
<keyword evidence="2" id="KW-0472">Membrane</keyword>
<comment type="caution">
    <text evidence="4">The sequence shown here is derived from an EMBL/GenBank/DDBJ whole genome shotgun (WGS) entry which is preliminary data.</text>
</comment>
<feature type="compositionally biased region" description="Low complexity" evidence="1">
    <location>
        <begin position="119"/>
        <end position="135"/>
    </location>
</feature>
<dbReference type="AlphaFoldDB" id="A0A5C5ZRV0"/>
<feature type="region of interest" description="Disordered" evidence="1">
    <location>
        <begin position="113"/>
        <end position="146"/>
    </location>
</feature>
<protein>
    <submittedName>
        <fullName evidence="4">Outer membrane biogenesis protein BamB</fullName>
    </submittedName>
</protein>
<feature type="region of interest" description="Disordered" evidence="1">
    <location>
        <begin position="63"/>
        <end position="90"/>
    </location>
</feature>
<keyword evidence="2" id="KW-0812">Transmembrane</keyword>